<dbReference type="EMBL" id="LXHC01000019">
    <property type="protein sequence ID" value="OAU96374.1"/>
    <property type="molecule type" value="Genomic_DNA"/>
</dbReference>
<accession>A0A198UJB8</accession>
<reference evidence="1 2" key="1">
    <citation type="journal article" date="2016" name="Genome Biol. Evol.">
        <title>Comparative Genomic Analyses of the Moraxella catarrhalis Serosensitive and Seroresistant Lineages Demonstrate Their Independent Evolution.</title>
        <authorList>
            <person name="Earl J.P."/>
            <person name="de Vries S.P."/>
            <person name="Ahmed A."/>
            <person name="Powell E."/>
            <person name="Schultz M.P."/>
            <person name="Hermans P.W."/>
            <person name="Hill D.J."/>
            <person name="Zhou Z."/>
            <person name="Constantinidou C.I."/>
            <person name="Hu F.Z."/>
            <person name="Bootsma H.J."/>
            <person name="Ehrlich G.D."/>
        </authorList>
    </citation>
    <scope>NUCLEOTIDE SEQUENCE [LARGE SCALE GENOMIC DNA]</scope>
    <source>
        <strain evidence="1 2">Z7542</strain>
    </source>
</reference>
<protein>
    <submittedName>
        <fullName evidence="1">Uncharacterized protein</fullName>
    </submittedName>
</protein>
<comment type="caution">
    <text evidence="1">The sequence shown here is derived from an EMBL/GenBank/DDBJ whole genome shotgun (WGS) entry which is preliminary data.</text>
</comment>
<dbReference type="Proteomes" id="UP000078228">
    <property type="component" value="Unassembled WGS sequence"/>
</dbReference>
<evidence type="ECO:0000313" key="1">
    <source>
        <dbReference type="EMBL" id="OAU96374.1"/>
    </source>
</evidence>
<keyword evidence="2" id="KW-1185">Reference proteome</keyword>
<evidence type="ECO:0000313" key="2">
    <source>
        <dbReference type="Proteomes" id="UP000078228"/>
    </source>
</evidence>
<organism evidence="1 2">
    <name type="scientific">Moraxella catarrhalis</name>
    <name type="common">Branhamella catarrhalis</name>
    <dbReference type="NCBI Taxonomy" id="480"/>
    <lineage>
        <taxon>Bacteria</taxon>
        <taxon>Pseudomonadati</taxon>
        <taxon>Pseudomonadota</taxon>
        <taxon>Gammaproteobacteria</taxon>
        <taxon>Moraxellales</taxon>
        <taxon>Moraxellaceae</taxon>
        <taxon>Moraxella</taxon>
    </lineage>
</organism>
<gene>
    <name evidence="1" type="ORF">AO384_1062</name>
</gene>
<name>A0A198UJB8_MORCA</name>
<proteinExistence type="predicted"/>
<dbReference type="AlphaFoldDB" id="A0A198UJB8"/>
<sequence>MKYFSTVSFDKHEQNWICVYGNAKSAMIKIALNQTTFKSTKAKIYFWLWQGDESDKKDTDVS</sequence>
<dbReference type="PATRIC" id="fig|480.237.peg.1890"/>